<dbReference type="Proteomes" id="UP001295423">
    <property type="component" value="Unassembled WGS sequence"/>
</dbReference>
<organism evidence="2 3">
    <name type="scientific">Cylindrotheca closterium</name>
    <dbReference type="NCBI Taxonomy" id="2856"/>
    <lineage>
        <taxon>Eukaryota</taxon>
        <taxon>Sar</taxon>
        <taxon>Stramenopiles</taxon>
        <taxon>Ochrophyta</taxon>
        <taxon>Bacillariophyta</taxon>
        <taxon>Bacillariophyceae</taxon>
        <taxon>Bacillariophycidae</taxon>
        <taxon>Bacillariales</taxon>
        <taxon>Bacillariaceae</taxon>
        <taxon>Cylindrotheca</taxon>
    </lineage>
</organism>
<dbReference type="InterPro" id="IPR027417">
    <property type="entry name" value="P-loop_NTPase"/>
</dbReference>
<comment type="caution">
    <text evidence="2">The sequence shown here is derived from an EMBL/GenBank/DDBJ whole genome shotgun (WGS) entry which is preliminary data.</text>
</comment>
<evidence type="ECO:0000259" key="1">
    <source>
        <dbReference type="Pfam" id="PF13191"/>
    </source>
</evidence>
<evidence type="ECO:0000313" key="2">
    <source>
        <dbReference type="EMBL" id="CAJ1947675.1"/>
    </source>
</evidence>
<gene>
    <name evidence="2" type="ORF">CYCCA115_LOCUS11252</name>
</gene>
<sequence>MDNITISFSQRSDGSDDLSSKRSKATLLRENHALNFQFLREGSLFDRSQQIENIKQALQRRLAPNSKPEMILIAGLPGTGKTVLARKLKHPVQEQGGYFVMGKFDQLKQSQPFAPLVAAMTEFIRLVLKQDNALVDEIASQVSLQVGNDIGVLTLLVPAVLELVGRPDEGSLFTLKSANAQDRLKGILVKFLKAACSSSHPLVLVMDDLQWADSGSLELLEAVVSDHDNHALAVVGTCRSNEVSYGHDLSVILRRLEDEQNVSINTIDVGCLSIQATNAMIASVLKSPESDCFGVTNIIYSKTKGNVFFTVEYLKALYVENVLKKDPTTRMWLWDDEIWAAKFEQADTILHLIIARIQKLPEGCQTFLLYAACLGTELDEDLLFQIFGDTLKVGVEEKSHLCDAVGPVSQVNLEDAIEQSVLKGIILKEPHSSTYRFCHDLVKEAAYNLVPKSELPRLHMSLGHFLSETFTRDELEDYIFVVVDQMCLGMECITSDREQTRLASLCLLAAKKAISSSDYKTSLNFLERGVAQLDLRQSWRDEYDMTLELYNSIAQATFRLGDFAGTDKAISIVMENARSFPDKINCVMLQMYSYEVRLRVKDVIELGLDTLEQLGEPIPKNAGTRHIVMELSKMKRTLKKRSDSSIAGLQDMTDQTKLSAMGVLNLLLTSSFIAMPKLFPLVTFKLLNLTLNHGASAVSSMACAGVGVIMATIGDIDTGYRLGQLALMFLGRYNAVRNEWIPRVYVWHYAMIVPSKEPIGPVLEKLEQAHQIGFDCGDFEMAIFGLSMRILFSWIAGYSLIDLEPKMKSALELMKARNQRLWYEVCHVSYEALLILMDRASDPSVTGGCLMAEENGSDKLEQVLQTANLEVGVYLCGVHMHKMVTAYHCGDLDLAFEMAKRSRNARVVFGRSLAGPFQVSYDAYICMALLRRGNFSPIRKLLLLRQVHSCLSYLKKSAASAPENYIHKILLIEGEMLAYRQKPAQAVAKYTRAREEACSHGFLDVVAIASEREALVRRDFGMADQMESYQRAIVCYELWGAYAKAARLKEALSKEKSKENSE</sequence>
<protein>
    <recommendedName>
        <fullName evidence="1">Orc1-like AAA ATPase domain-containing protein</fullName>
    </recommendedName>
</protein>
<keyword evidence="3" id="KW-1185">Reference proteome</keyword>
<dbReference type="InterPro" id="IPR053159">
    <property type="entry name" value="Hybrid_Histidine_Kinase"/>
</dbReference>
<dbReference type="PANTHER" id="PTHR43642">
    <property type="entry name" value="HYBRID SIGNAL TRANSDUCTION HISTIDINE KINASE G"/>
    <property type="match status" value="1"/>
</dbReference>
<dbReference type="PANTHER" id="PTHR43642:SF1">
    <property type="entry name" value="HYBRID SIGNAL TRANSDUCTION HISTIDINE KINASE G"/>
    <property type="match status" value="1"/>
</dbReference>
<accession>A0AAD2FPE0</accession>
<dbReference type="Pfam" id="PF13191">
    <property type="entry name" value="AAA_16"/>
    <property type="match status" value="1"/>
</dbReference>
<proteinExistence type="predicted"/>
<name>A0AAD2FPE0_9STRA</name>
<dbReference type="AlphaFoldDB" id="A0AAD2FPE0"/>
<dbReference type="Gene3D" id="3.40.50.300">
    <property type="entry name" value="P-loop containing nucleotide triphosphate hydrolases"/>
    <property type="match status" value="1"/>
</dbReference>
<feature type="domain" description="Orc1-like AAA ATPase" evidence="1">
    <location>
        <begin position="44"/>
        <end position="234"/>
    </location>
</feature>
<dbReference type="SUPFAM" id="SSF52540">
    <property type="entry name" value="P-loop containing nucleoside triphosphate hydrolases"/>
    <property type="match status" value="1"/>
</dbReference>
<dbReference type="EMBL" id="CAKOGP040001736">
    <property type="protein sequence ID" value="CAJ1947675.1"/>
    <property type="molecule type" value="Genomic_DNA"/>
</dbReference>
<dbReference type="InterPro" id="IPR041664">
    <property type="entry name" value="AAA_16"/>
</dbReference>
<evidence type="ECO:0000313" key="3">
    <source>
        <dbReference type="Proteomes" id="UP001295423"/>
    </source>
</evidence>
<reference evidence="2" key="1">
    <citation type="submission" date="2023-08" db="EMBL/GenBank/DDBJ databases">
        <authorList>
            <person name="Audoor S."/>
            <person name="Bilcke G."/>
        </authorList>
    </citation>
    <scope>NUCLEOTIDE SEQUENCE</scope>
</reference>